<evidence type="ECO:0000313" key="11">
    <source>
        <dbReference type="Proteomes" id="UP001564626"/>
    </source>
</evidence>
<dbReference type="CDD" id="cd04730">
    <property type="entry name" value="NPD_like"/>
    <property type="match status" value="1"/>
</dbReference>
<evidence type="ECO:0000256" key="2">
    <source>
        <dbReference type="ARBA" id="ARBA00009881"/>
    </source>
</evidence>
<sequence>MIAQRSAPVIAAPMAGGISTPELAAAVSSAGGLGFLAAGYLGPDALAERIARVRALTAEPFGVNLFVPGEPSGLDLADYQERVAAEAARLGVEPGAAAWDDDHYRAKLELVVSEAIPVVSFTFGLPEPSDVERLHAVGAEVVGTVTTPAEARRAAEVGVDALCVQGIEAGGHRAVLVDDGTSPAGGPELGLLAALRSVAAEVDLPLIAAGGLARGADIAAVLAAGAVAAQLGTAFLVTDEAGTNPVQRAEVLAGTRDTALTRAFSGRPARGLVNRFLTEHTPHAPAAYPELHHLTKPVRGAGDPEAMSLWAGQTYAQARPMPAADLVRLLAEETRTALAAART</sequence>
<reference evidence="10 11" key="1">
    <citation type="submission" date="2024-08" db="EMBL/GenBank/DDBJ databases">
        <title>Genome mining of Saccharopolyspora cebuensis PGLac3 from Nigerian medicinal plant.</title>
        <authorList>
            <person name="Ezeobiora C.E."/>
            <person name="Igbokwe N.H."/>
            <person name="Amin D.H."/>
            <person name="Mendie U.E."/>
        </authorList>
    </citation>
    <scope>NUCLEOTIDE SEQUENCE [LARGE SCALE GENOMIC DNA]</scope>
    <source>
        <strain evidence="10 11">PGLac3</strain>
    </source>
</reference>
<dbReference type="InterPro" id="IPR004136">
    <property type="entry name" value="NMO"/>
</dbReference>
<evidence type="ECO:0000256" key="6">
    <source>
        <dbReference type="ARBA" id="ARBA00023002"/>
    </source>
</evidence>
<dbReference type="RefSeq" id="WP_345364714.1">
    <property type="nucleotide sequence ID" value="NZ_BAABII010000012.1"/>
</dbReference>
<dbReference type="InterPro" id="IPR013785">
    <property type="entry name" value="Aldolase_TIM"/>
</dbReference>
<comment type="catalytic activity">
    <reaction evidence="9">
        <text>3 propionate 3-nitronate + 3 O2 + H2O = 3 3-oxopropanoate + 2 nitrate + nitrite + H2O2 + 3 H(+)</text>
        <dbReference type="Rhea" id="RHEA:57332"/>
        <dbReference type="ChEBI" id="CHEBI:15377"/>
        <dbReference type="ChEBI" id="CHEBI:15378"/>
        <dbReference type="ChEBI" id="CHEBI:15379"/>
        <dbReference type="ChEBI" id="CHEBI:16240"/>
        <dbReference type="ChEBI" id="CHEBI:16301"/>
        <dbReference type="ChEBI" id="CHEBI:17632"/>
        <dbReference type="ChEBI" id="CHEBI:33190"/>
        <dbReference type="ChEBI" id="CHEBI:136067"/>
    </reaction>
</comment>
<proteinExistence type="inferred from homology"/>
<evidence type="ECO:0000313" key="10">
    <source>
        <dbReference type="EMBL" id="MEY8039203.1"/>
    </source>
</evidence>
<evidence type="ECO:0000256" key="7">
    <source>
        <dbReference type="ARBA" id="ARBA00023033"/>
    </source>
</evidence>
<dbReference type="GO" id="GO:0016491">
    <property type="term" value="F:oxidoreductase activity"/>
    <property type="evidence" value="ECO:0007669"/>
    <property type="project" value="UniProtKB-KW"/>
</dbReference>
<dbReference type="Proteomes" id="UP001564626">
    <property type="component" value="Unassembled WGS sequence"/>
</dbReference>
<dbReference type="Gene3D" id="3.20.20.70">
    <property type="entry name" value="Aldolase class I"/>
    <property type="match status" value="1"/>
</dbReference>
<dbReference type="EMBL" id="JBGEHV010000009">
    <property type="protein sequence ID" value="MEY8039203.1"/>
    <property type="molecule type" value="Genomic_DNA"/>
</dbReference>
<comment type="caution">
    <text evidence="10">The sequence shown here is derived from an EMBL/GenBank/DDBJ whole genome shotgun (WGS) entry which is preliminary data.</text>
</comment>
<keyword evidence="7" id="KW-0503">Monooxygenase</keyword>
<evidence type="ECO:0000256" key="9">
    <source>
        <dbReference type="ARBA" id="ARBA00049401"/>
    </source>
</evidence>
<dbReference type="PANTHER" id="PTHR42747">
    <property type="entry name" value="NITRONATE MONOOXYGENASE-RELATED"/>
    <property type="match status" value="1"/>
</dbReference>
<protein>
    <recommendedName>
        <fullName evidence="8">Propionate 3-nitronate monooxygenase</fullName>
    </recommendedName>
</protein>
<comment type="similarity">
    <text evidence="2">Belongs to the nitronate monooxygenase family. NMO class I subfamily.</text>
</comment>
<keyword evidence="4" id="KW-0285">Flavoprotein</keyword>
<evidence type="ECO:0000256" key="4">
    <source>
        <dbReference type="ARBA" id="ARBA00022630"/>
    </source>
</evidence>
<gene>
    <name evidence="10" type="ORF">AB8O55_07315</name>
</gene>
<dbReference type="PANTHER" id="PTHR42747:SF3">
    <property type="entry name" value="NITRONATE MONOOXYGENASE-RELATED"/>
    <property type="match status" value="1"/>
</dbReference>
<evidence type="ECO:0000256" key="3">
    <source>
        <dbReference type="ARBA" id="ARBA00022575"/>
    </source>
</evidence>
<dbReference type="SUPFAM" id="SSF51412">
    <property type="entry name" value="Inosine monophosphate dehydrogenase (IMPDH)"/>
    <property type="match status" value="1"/>
</dbReference>
<evidence type="ECO:0000256" key="1">
    <source>
        <dbReference type="ARBA" id="ARBA00001917"/>
    </source>
</evidence>
<name>A0ABV4CFE1_9PSEU</name>
<keyword evidence="5" id="KW-0288">FMN</keyword>
<keyword evidence="11" id="KW-1185">Reference proteome</keyword>
<evidence type="ECO:0000256" key="8">
    <source>
        <dbReference type="ARBA" id="ARBA00031155"/>
    </source>
</evidence>
<accession>A0ABV4CFE1</accession>
<evidence type="ECO:0000256" key="5">
    <source>
        <dbReference type="ARBA" id="ARBA00022643"/>
    </source>
</evidence>
<organism evidence="10 11">
    <name type="scientific">Saccharopolyspora cebuensis</name>
    <dbReference type="NCBI Taxonomy" id="418759"/>
    <lineage>
        <taxon>Bacteria</taxon>
        <taxon>Bacillati</taxon>
        <taxon>Actinomycetota</taxon>
        <taxon>Actinomycetes</taxon>
        <taxon>Pseudonocardiales</taxon>
        <taxon>Pseudonocardiaceae</taxon>
        <taxon>Saccharopolyspora</taxon>
    </lineage>
</organism>
<keyword evidence="3" id="KW-0216">Detoxification</keyword>
<dbReference type="Pfam" id="PF03060">
    <property type="entry name" value="NMO"/>
    <property type="match status" value="1"/>
</dbReference>
<comment type="cofactor">
    <cofactor evidence="1">
        <name>FMN</name>
        <dbReference type="ChEBI" id="CHEBI:58210"/>
    </cofactor>
</comment>
<keyword evidence="6 10" id="KW-0560">Oxidoreductase</keyword>